<feature type="compositionally biased region" description="Polar residues" evidence="1">
    <location>
        <begin position="14"/>
        <end position="24"/>
    </location>
</feature>
<dbReference type="InterPro" id="IPR009027">
    <property type="entry name" value="Ribosomal_bL9/RNase_H1_N"/>
</dbReference>
<dbReference type="Gene3D" id="3.40.970.10">
    <property type="entry name" value="Ribonuclease H1, N-terminal domain"/>
    <property type="match status" value="1"/>
</dbReference>
<gene>
    <name evidence="3" type="ORF">A0H81_11113</name>
</gene>
<accession>A0A1C7LXJ2</accession>
<keyword evidence="4" id="KW-1185">Reference proteome</keyword>
<proteinExistence type="predicted"/>
<dbReference type="SUPFAM" id="SSF55658">
    <property type="entry name" value="L9 N-domain-like"/>
    <property type="match status" value="1"/>
</dbReference>
<comment type="caution">
    <text evidence="3">The sequence shown here is derived from an EMBL/GenBank/DDBJ whole genome shotgun (WGS) entry which is preliminary data.</text>
</comment>
<feature type="domain" description="Ribonuclease H1 N-terminal" evidence="2">
    <location>
        <begin position="194"/>
        <end position="235"/>
    </location>
</feature>
<dbReference type="STRING" id="5627.A0A1C7LXJ2"/>
<evidence type="ECO:0000256" key="1">
    <source>
        <dbReference type="SAM" id="MobiDB-lite"/>
    </source>
</evidence>
<reference evidence="3 4" key="1">
    <citation type="submission" date="2016-03" db="EMBL/GenBank/DDBJ databases">
        <title>Whole genome sequencing of Grifola frondosa 9006-11.</title>
        <authorList>
            <person name="Min B."/>
            <person name="Park H."/>
            <person name="Kim J.-G."/>
            <person name="Cho H."/>
            <person name="Oh Y.-L."/>
            <person name="Kong W.-S."/>
            <person name="Choi I.-G."/>
        </authorList>
    </citation>
    <scope>NUCLEOTIDE SEQUENCE [LARGE SCALE GENOMIC DNA]</scope>
    <source>
        <strain evidence="3 4">9006-11</strain>
    </source>
</reference>
<evidence type="ECO:0000259" key="2">
    <source>
        <dbReference type="Pfam" id="PF01693"/>
    </source>
</evidence>
<dbReference type="EMBL" id="LUGG01000019">
    <property type="protein sequence ID" value="OBZ68739.1"/>
    <property type="molecule type" value="Genomic_DNA"/>
</dbReference>
<dbReference type="Pfam" id="PF01693">
    <property type="entry name" value="Cauli_VI"/>
    <property type="match status" value="1"/>
</dbReference>
<sequence length="250" mass="25003">MARTDRNAKGGESSKGSPTFTLSQLADALHAIMAQEQQQPTRTSQDARDASDNSSSQNTSSTSHSTVVASAGQSSDSTEGTASADTESTRSAGSTPSLPSLGEMTPSPPSSPSPSPPAEPQSRLTSPKGLPAAFTPGAASASGQGGAAVLTTAHPIPMGIQAPNVAVAIGVPTLPTGSYGLISGPPIPSTSERWYAVTRGRQVGVFEGWSNVSPLVTGVSFAIAQRYSSQAAAQAAFNAALAAGTVVVLP</sequence>
<feature type="compositionally biased region" description="Low complexity" evidence="1">
    <location>
        <begin position="52"/>
        <end position="71"/>
    </location>
</feature>
<dbReference type="OMA" id="ARIAGMW"/>
<dbReference type="InterPro" id="IPR011320">
    <property type="entry name" value="RNase_H1_N"/>
</dbReference>
<organism evidence="3 4">
    <name type="scientific">Grifola frondosa</name>
    <name type="common">Maitake</name>
    <name type="synonym">Polyporus frondosus</name>
    <dbReference type="NCBI Taxonomy" id="5627"/>
    <lineage>
        <taxon>Eukaryota</taxon>
        <taxon>Fungi</taxon>
        <taxon>Dikarya</taxon>
        <taxon>Basidiomycota</taxon>
        <taxon>Agaricomycotina</taxon>
        <taxon>Agaricomycetes</taxon>
        <taxon>Polyporales</taxon>
        <taxon>Grifolaceae</taxon>
        <taxon>Grifola</taxon>
    </lineage>
</organism>
<feature type="compositionally biased region" description="Polar residues" evidence="1">
    <location>
        <begin position="72"/>
        <end position="98"/>
    </location>
</feature>
<feature type="compositionally biased region" description="Polar residues" evidence="1">
    <location>
        <begin position="35"/>
        <end position="44"/>
    </location>
</feature>
<protein>
    <recommendedName>
        <fullName evidence="2">Ribonuclease H1 N-terminal domain-containing protein</fullName>
    </recommendedName>
</protein>
<evidence type="ECO:0000313" key="4">
    <source>
        <dbReference type="Proteomes" id="UP000092993"/>
    </source>
</evidence>
<dbReference type="OrthoDB" id="2804415at2759"/>
<evidence type="ECO:0000313" key="3">
    <source>
        <dbReference type="EMBL" id="OBZ68739.1"/>
    </source>
</evidence>
<name>A0A1C7LXJ2_GRIFR</name>
<feature type="compositionally biased region" description="Pro residues" evidence="1">
    <location>
        <begin position="106"/>
        <end position="119"/>
    </location>
</feature>
<dbReference type="Proteomes" id="UP000092993">
    <property type="component" value="Unassembled WGS sequence"/>
</dbReference>
<dbReference type="AlphaFoldDB" id="A0A1C7LXJ2"/>
<dbReference type="InterPro" id="IPR037056">
    <property type="entry name" value="RNase_H1_N_sf"/>
</dbReference>
<feature type="region of interest" description="Disordered" evidence="1">
    <location>
        <begin position="1"/>
        <end position="144"/>
    </location>
</feature>